<dbReference type="AlphaFoldDB" id="G5II61"/>
<dbReference type="InterPro" id="IPR058240">
    <property type="entry name" value="rSAM_sf"/>
</dbReference>
<dbReference type="GO" id="GO:0003824">
    <property type="term" value="F:catalytic activity"/>
    <property type="evidence" value="ECO:0007669"/>
    <property type="project" value="InterPro"/>
</dbReference>
<dbReference type="GO" id="GO:0046872">
    <property type="term" value="F:metal ion binding"/>
    <property type="evidence" value="ECO:0007669"/>
    <property type="project" value="UniProtKB-KW"/>
</dbReference>
<evidence type="ECO:0000256" key="1">
    <source>
        <dbReference type="ARBA" id="ARBA00022723"/>
    </source>
</evidence>
<dbReference type="RefSeq" id="WP_006781168.1">
    <property type="nucleotide sequence ID" value="NZ_CP040506.1"/>
</dbReference>
<dbReference type="SFLD" id="SFLDS00029">
    <property type="entry name" value="Radical_SAM"/>
    <property type="match status" value="1"/>
</dbReference>
<sequence>MKINKVKTKELFHKNQAGEWLLNIYYGCDLVCPYCYWQVDEEWANQITVYTDVVERLAAEIDNIPKHTKISLGWKGNPYTSIEREYELTRGCLKLLFEHEMDVTVSASRGNDIILRDLDLLTAPGVHVMVIMEMTRLDIVKEFNETGTHVAFEVANTLKQNGVNICATVSPVMPGITDVEKMAAALPGIPVHIAKLDIRPGTMWNEKTLAYVKENYPHLYQQYEEIARTGEDPYFESLKEKYEGGSGQIRTYLPFWDEIPEIG</sequence>
<evidence type="ECO:0000256" key="3">
    <source>
        <dbReference type="ARBA" id="ARBA00023014"/>
    </source>
</evidence>
<dbReference type="InterPro" id="IPR007197">
    <property type="entry name" value="rSAM"/>
</dbReference>
<dbReference type="HOGENOM" id="CLU_015525_2_2_9"/>
<dbReference type="PATRIC" id="fig|742737.3.peg.3165"/>
<dbReference type="InterPro" id="IPR040086">
    <property type="entry name" value="MJ0683-like"/>
</dbReference>
<dbReference type="Proteomes" id="UP000005384">
    <property type="component" value="Unassembled WGS sequence"/>
</dbReference>
<dbReference type="OrthoDB" id="9785699at2"/>
<evidence type="ECO:0000259" key="4">
    <source>
        <dbReference type="Pfam" id="PF04055"/>
    </source>
</evidence>
<dbReference type="PANTHER" id="PTHR43432:SF3">
    <property type="entry name" value="SLR0285 PROTEIN"/>
    <property type="match status" value="1"/>
</dbReference>
<protein>
    <recommendedName>
        <fullName evidence="4">Radical SAM core domain-containing protein</fullName>
    </recommendedName>
</protein>
<organism evidence="5 6">
    <name type="scientific">Hungatella hathewayi WAL-18680</name>
    <dbReference type="NCBI Taxonomy" id="742737"/>
    <lineage>
        <taxon>Bacteria</taxon>
        <taxon>Bacillati</taxon>
        <taxon>Bacillota</taxon>
        <taxon>Clostridia</taxon>
        <taxon>Lachnospirales</taxon>
        <taxon>Lachnospiraceae</taxon>
        <taxon>Hungatella</taxon>
    </lineage>
</organism>
<evidence type="ECO:0000256" key="2">
    <source>
        <dbReference type="ARBA" id="ARBA00023004"/>
    </source>
</evidence>
<dbReference type="Pfam" id="PF04055">
    <property type="entry name" value="Radical_SAM"/>
    <property type="match status" value="1"/>
</dbReference>
<evidence type="ECO:0000313" key="5">
    <source>
        <dbReference type="EMBL" id="EHI58797.1"/>
    </source>
</evidence>
<reference evidence="5 6" key="1">
    <citation type="submission" date="2011-08" db="EMBL/GenBank/DDBJ databases">
        <title>The Genome Sequence of Clostridium hathewayi WAL-18680.</title>
        <authorList>
            <consortium name="The Broad Institute Genome Sequencing Platform"/>
            <person name="Earl A."/>
            <person name="Ward D."/>
            <person name="Feldgarden M."/>
            <person name="Gevers D."/>
            <person name="Finegold S.M."/>
            <person name="Summanen P.H."/>
            <person name="Molitoris D.R."/>
            <person name="Song M."/>
            <person name="Daigneault M."/>
            <person name="Allen-Vercoe E."/>
            <person name="Young S.K."/>
            <person name="Zeng Q."/>
            <person name="Gargeya S."/>
            <person name="Fitzgerald M."/>
            <person name="Haas B."/>
            <person name="Abouelleil A."/>
            <person name="Alvarado L."/>
            <person name="Arachchi H.M."/>
            <person name="Berlin A."/>
            <person name="Brown A."/>
            <person name="Chapman S.B."/>
            <person name="Chen Z."/>
            <person name="Dunbar C."/>
            <person name="Freedman E."/>
            <person name="Gearin G."/>
            <person name="Gellesch M."/>
            <person name="Goldberg J."/>
            <person name="Griggs A."/>
            <person name="Gujja S."/>
            <person name="Heiman D."/>
            <person name="Howarth C."/>
            <person name="Larson L."/>
            <person name="Lui A."/>
            <person name="MacDonald P.J.P."/>
            <person name="Montmayeur A."/>
            <person name="Murphy C."/>
            <person name="Neiman D."/>
            <person name="Pearson M."/>
            <person name="Priest M."/>
            <person name="Roberts A."/>
            <person name="Saif S."/>
            <person name="Shea T."/>
            <person name="Shenoy N."/>
            <person name="Sisk P."/>
            <person name="Stolte C."/>
            <person name="Sykes S."/>
            <person name="Wortman J."/>
            <person name="Nusbaum C."/>
            <person name="Birren B."/>
        </authorList>
    </citation>
    <scope>NUCLEOTIDE SEQUENCE [LARGE SCALE GENOMIC DNA]</scope>
    <source>
        <strain evidence="5 6">WAL-18680</strain>
    </source>
</reference>
<keyword evidence="2" id="KW-0408">Iron</keyword>
<gene>
    <name evidence="5" type="ORF">HMPREF9473_03189</name>
</gene>
<comment type="caution">
    <text evidence="5">The sequence shown here is derived from an EMBL/GenBank/DDBJ whole genome shotgun (WGS) entry which is preliminary data.</text>
</comment>
<evidence type="ECO:0000313" key="6">
    <source>
        <dbReference type="Proteomes" id="UP000005384"/>
    </source>
</evidence>
<dbReference type="PANTHER" id="PTHR43432">
    <property type="entry name" value="SLR0285 PROTEIN"/>
    <property type="match status" value="1"/>
</dbReference>
<proteinExistence type="predicted"/>
<keyword evidence="3" id="KW-0411">Iron-sulfur</keyword>
<dbReference type="GO" id="GO:0051536">
    <property type="term" value="F:iron-sulfur cluster binding"/>
    <property type="evidence" value="ECO:0007669"/>
    <property type="project" value="UniProtKB-KW"/>
</dbReference>
<dbReference type="SFLD" id="SFLDG01084">
    <property type="entry name" value="Uncharacterised_Radical_SAM_Su"/>
    <property type="match status" value="1"/>
</dbReference>
<feature type="domain" description="Radical SAM core" evidence="4">
    <location>
        <begin position="23"/>
        <end position="180"/>
    </location>
</feature>
<name>G5II61_9FIRM</name>
<dbReference type="EMBL" id="ADLN01000084">
    <property type="protein sequence ID" value="EHI58797.1"/>
    <property type="molecule type" value="Genomic_DNA"/>
</dbReference>
<accession>G5II61</accession>
<keyword evidence="6" id="KW-1185">Reference proteome</keyword>
<keyword evidence="1" id="KW-0479">Metal-binding</keyword>
<dbReference type="SUPFAM" id="SSF102114">
    <property type="entry name" value="Radical SAM enzymes"/>
    <property type="match status" value="1"/>
</dbReference>